<dbReference type="AlphaFoldDB" id="A0A511ZNU4"/>
<gene>
    <name evidence="1" type="ORF">OSO01_37980</name>
</gene>
<dbReference type="SUPFAM" id="SSF51182">
    <property type="entry name" value="RmlC-like cupins"/>
    <property type="match status" value="1"/>
</dbReference>
<dbReference type="Proteomes" id="UP000321558">
    <property type="component" value="Unassembled WGS sequence"/>
</dbReference>
<comment type="caution">
    <text evidence="1">The sequence shown here is derived from an EMBL/GenBank/DDBJ whole genome shotgun (WGS) entry which is preliminary data.</text>
</comment>
<dbReference type="InterPro" id="IPR014710">
    <property type="entry name" value="RmlC-like_jellyroll"/>
</dbReference>
<protein>
    <recommendedName>
        <fullName evidence="3">Cupin type-1 domain-containing protein</fullName>
    </recommendedName>
</protein>
<evidence type="ECO:0000313" key="1">
    <source>
        <dbReference type="EMBL" id="GEN89059.1"/>
    </source>
</evidence>
<accession>A0A511ZNU4</accession>
<keyword evidence="2" id="KW-1185">Reference proteome</keyword>
<dbReference type="InterPro" id="IPR011051">
    <property type="entry name" value="RmlC_Cupin_sf"/>
</dbReference>
<organism evidence="1 2">
    <name type="scientific">Oceanobacillus sojae</name>
    <dbReference type="NCBI Taxonomy" id="582851"/>
    <lineage>
        <taxon>Bacteria</taxon>
        <taxon>Bacillati</taxon>
        <taxon>Bacillota</taxon>
        <taxon>Bacilli</taxon>
        <taxon>Bacillales</taxon>
        <taxon>Bacillaceae</taxon>
        <taxon>Oceanobacillus</taxon>
    </lineage>
</organism>
<evidence type="ECO:0008006" key="3">
    <source>
        <dbReference type="Google" id="ProtNLM"/>
    </source>
</evidence>
<reference evidence="1 2" key="1">
    <citation type="submission" date="2019-07" db="EMBL/GenBank/DDBJ databases">
        <title>Whole genome shotgun sequence of Oceanobacillus sojae NBRC 105379.</title>
        <authorList>
            <person name="Hosoyama A."/>
            <person name="Uohara A."/>
            <person name="Ohji S."/>
            <person name="Ichikawa N."/>
        </authorList>
    </citation>
    <scope>NUCLEOTIDE SEQUENCE [LARGE SCALE GENOMIC DNA]</scope>
    <source>
        <strain evidence="1 2">NBRC 105379</strain>
    </source>
</reference>
<name>A0A511ZNU4_9BACI</name>
<evidence type="ECO:0000313" key="2">
    <source>
        <dbReference type="Proteomes" id="UP000321558"/>
    </source>
</evidence>
<proteinExistence type="predicted"/>
<dbReference type="STRING" id="582851.GCA_900162665_03407"/>
<dbReference type="EMBL" id="BJYM01000018">
    <property type="protein sequence ID" value="GEN89059.1"/>
    <property type="molecule type" value="Genomic_DNA"/>
</dbReference>
<dbReference type="Gene3D" id="2.60.120.10">
    <property type="entry name" value="Jelly Rolls"/>
    <property type="match status" value="1"/>
</dbReference>
<sequence>MSLTAGGVGYVPLANGHYIQNTGNETLWFLEMFKSSRFADVSLNQWLALTPEELVPSNLNEGSEFIDSLRKKKWAVVKYPRFSYFSRNK</sequence>